<feature type="compositionally biased region" description="Basic and acidic residues" evidence="1">
    <location>
        <begin position="45"/>
        <end position="60"/>
    </location>
</feature>
<dbReference type="Proteomes" id="UP000649617">
    <property type="component" value="Unassembled WGS sequence"/>
</dbReference>
<dbReference type="AlphaFoldDB" id="A0A812QPW9"/>
<feature type="region of interest" description="Disordered" evidence="1">
    <location>
        <begin position="1"/>
        <end position="60"/>
    </location>
</feature>
<feature type="compositionally biased region" description="Acidic residues" evidence="1">
    <location>
        <begin position="30"/>
        <end position="44"/>
    </location>
</feature>
<keyword evidence="2" id="KW-0812">Transmembrane</keyword>
<reference evidence="3" key="1">
    <citation type="submission" date="2021-02" db="EMBL/GenBank/DDBJ databases">
        <authorList>
            <person name="Dougan E. K."/>
            <person name="Rhodes N."/>
            <person name="Thang M."/>
            <person name="Chan C."/>
        </authorList>
    </citation>
    <scope>NUCLEOTIDE SEQUENCE</scope>
</reference>
<organism evidence="3 4">
    <name type="scientific">Symbiodinium pilosum</name>
    <name type="common">Dinoflagellate</name>
    <dbReference type="NCBI Taxonomy" id="2952"/>
    <lineage>
        <taxon>Eukaryota</taxon>
        <taxon>Sar</taxon>
        <taxon>Alveolata</taxon>
        <taxon>Dinophyceae</taxon>
        <taxon>Suessiales</taxon>
        <taxon>Symbiodiniaceae</taxon>
        <taxon>Symbiodinium</taxon>
    </lineage>
</organism>
<evidence type="ECO:0000256" key="1">
    <source>
        <dbReference type="SAM" id="MobiDB-lite"/>
    </source>
</evidence>
<feature type="compositionally biased region" description="Acidic residues" evidence="1">
    <location>
        <begin position="1"/>
        <end position="22"/>
    </location>
</feature>
<evidence type="ECO:0000256" key="2">
    <source>
        <dbReference type="SAM" id="Phobius"/>
    </source>
</evidence>
<accession>A0A812QPW9</accession>
<feature type="non-terminal residue" evidence="3">
    <location>
        <position position="516"/>
    </location>
</feature>
<name>A0A812QPW9_SYMPI</name>
<keyword evidence="2" id="KW-0472">Membrane</keyword>
<proteinExistence type="predicted"/>
<feature type="non-terminal residue" evidence="3">
    <location>
        <position position="1"/>
    </location>
</feature>
<feature type="compositionally biased region" description="Acidic residues" evidence="1">
    <location>
        <begin position="482"/>
        <end position="516"/>
    </location>
</feature>
<evidence type="ECO:0000313" key="4">
    <source>
        <dbReference type="Proteomes" id="UP000649617"/>
    </source>
</evidence>
<dbReference type="EMBL" id="CAJNIZ010017415">
    <property type="protein sequence ID" value="CAE7397957.1"/>
    <property type="molecule type" value="Genomic_DNA"/>
</dbReference>
<protein>
    <submittedName>
        <fullName evidence="3">Uncharacterized protein</fullName>
    </submittedName>
</protein>
<keyword evidence="2" id="KW-1133">Transmembrane helix</keyword>
<feature type="transmembrane region" description="Helical" evidence="2">
    <location>
        <begin position="420"/>
        <end position="443"/>
    </location>
</feature>
<sequence>VSQEDQDYQDDDEGYHEDELWEDSILKEEDWIEEEDEGIEDEEDMPPKVSEEELEERDQVAAKDELNKLRSMQVVKEVRKQECDQSGKFLTLTTVFDWHKVRPVAVSVHVDDELVAGKKGQSRWLVSELKKVFKLTIEGPFPSERGSREQLHYLKRTYEFVDEGILVSVSKKRYEKLRSLYDLGNRKEKMTPEHQLLGSRDETKETKELAPEEAKRFRSALGTLLYVAQDRWDLQHSVKCLASYMAKPTEMAVKCLQQTLLYVRGTETQKSTALSSCESEVLATSGAASEGTLLKKLLAFLTREEVDMEVRRVKRKMFKVKPIPTKLNIADLNTKKMSVQRRKFLLFLLGAMTKERGREVPVGAEEMADHLSSVALNQQIKRLKQVGRTTKNSRLLFTTCLVQMVMGSRGQPREFIRETYVYVEAASMWMFVVTLLMLMVLYLQFVSIYDWRRKPATNVVQEPEQEPDGAQSPSEYGTPTVEENEDEEEEQGEHEAQEEEEQAREEDQVQEDEQLP</sequence>
<comment type="caution">
    <text evidence="3">The sequence shown here is derived from an EMBL/GenBank/DDBJ whole genome shotgun (WGS) entry which is preliminary data.</text>
</comment>
<keyword evidence="4" id="KW-1185">Reference proteome</keyword>
<feature type="region of interest" description="Disordered" evidence="1">
    <location>
        <begin position="459"/>
        <end position="516"/>
    </location>
</feature>
<evidence type="ECO:0000313" key="3">
    <source>
        <dbReference type="EMBL" id="CAE7397957.1"/>
    </source>
</evidence>
<gene>
    <name evidence="3" type="ORF">SPIL2461_LOCUS9799</name>
</gene>
<dbReference type="OrthoDB" id="423491at2759"/>